<feature type="repeat" description="TPR" evidence="1">
    <location>
        <begin position="501"/>
        <end position="534"/>
    </location>
</feature>
<dbReference type="PROSITE" id="PS50005">
    <property type="entry name" value="TPR"/>
    <property type="match status" value="4"/>
</dbReference>
<feature type="repeat" description="TPR" evidence="1">
    <location>
        <begin position="301"/>
        <end position="334"/>
    </location>
</feature>
<evidence type="ECO:0000313" key="5">
    <source>
        <dbReference type="EMBL" id="PFX26564.1"/>
    </source>
</evidence>
<gene>
    <name evidence="5" type="primary">TTC28</name>
    <name evidence="5" type="ORF">AWC38_SpisGene8771</name>
</gene>
<dbReference type="OrthoDB" id="5966213at2759"/>
<dbReference type="PANTHER" id="PTHR10098:SF108">
    <property type="entry name" value="TETRATRICOPEPTIDE REPEAT PROTEIN 28"/>
    <property type="match status" value="1"/>
</dbReference>
<evidence type="ECO:0000256" key="2">
    <source>
        <dbReference type="SAM" id="Coils"/>
    </source>
</evidence>
<dbReference type="Pfam" id="PF12770">
    <property type="entry name" value="CHAT"/>
    <property type="match status" value="1"/>
</dbReference>
<dbReference type="AlphaFoldDB" id="A0A2B4S7C9"/>
<dbReference type="Pfam" id="PF13424">
    <property type="entry name" value="TPR_12"/>
    <property type="match status" value="4"/>
</dbReference>
<evidence type="ECO:0000313" key="6">
    <source>
        <dbReference type="Proteomes" id="UP000225706"/>
    </source>
</evidence>
<keyword evidence="2" id="KW-0175">Coiled coil</keyword>
<evidence type="ECO:0000256" key="1">
    <source>
        <dbReference type="PROSITE-ProRule" id="PRU00339"/>
    </source>
</evidence>
<feature type="coiled-coil region" evidence="2">
    <location>
        <begin position="507"/>
        <end position="534"/>
    </location>
</feature>
<accession>A0A2B4S7C9</accession>
<dbReference type="SMART" id="SM00028">
    <property type="entry name" value="TPR"/>
    <property type="match status" value="15"/>
</dbReference>
<evidence type="ECO:0000256" key="3">
    <source>
        <dbReference type="SAM" id="MobiDB-lite"/>
    </source>
</evidence>
<feature type="compositionally biased region" description="Low complexity" evidence="3">
    <location>
        <begin position="858"/>
        <end position="874"/>
    </location>
</feature>
<feature type="repeat" description="TPR" evidence="1">
    <location>
        <begin position="381"/>
        <end position="414"/>
    </location>
</feature>
<feature type="region of interest" description="Disordered" evidence="3">
    <location>
        <begin position="856"/>
        <end position="886"/>
    </location>
</feature>
<organism evidence="5 6">
    <name type="scientific">Stylophora pistillata</name>
    <name type="common">Smooth cauliflower coral</name>
    <dbReference type="NCBI Taxonomy" id="50429"/>
    <lineage>
        <taxon>Eukaryota</taxon>
        <taxon>Metazoa</taxon>
        <taxon>Cnidaria</taxon>
        <taxon>Anthozoa</taxon>
        <taxon>Hexacorallia</taxon>
        <taxon>Scleractinia</taxon>
        <taxon>Astrocoeniina</taxon>
        <taxon>Pocilloporidae</taxon>
        <taxon>Stylophora</taxon>
    </lineage>
</organism>
<dbReference type="InterPro" id="IPR019734">
    <property type="entry name" value="TPR_rpt"/>
</dbReference>
<dbReference type="Proteomes" id="UP000225706">
    <property type="component" value="Unassembled WGS sequence"/>
</dbReference>
<dbReference type="InterPro" id="IPR024983">
    <property type="entry name" value="CHAT_dom"/>
</dbReference>
<dbReference type="EMBL" id="LSMT01000123">
    <property type="protein sequence ID" value="PFX26564.1"/>
    <property type="molecule type" value="Genomic_DNA"/>
</dbReference>
<dbReference type="Pfam" id="PF13176">
    <property type="entry name" value="TPR_7"/>
    <property type="match status" value="1"/>
</dbReference>
<dbReference type="InterPro" id="IPR011990">
    <property type="entry name" value="TPR-like_helical_dom_sf"/>
</dbReference>
<feature type="compositionally biased region" description="Basic and acidic residues" evidence="3">
    <location>
        <begin position="877"/>
        <end position="886"/>
    </location>
</feature>
<dbReference type="SUPFAM" id="SSF48452">
    <property type="entry name" value="TPR-like"/>
    <property type="match status" value="3"/>
</dbReference>
<keyword evidence="6" id="KW-1185">Reference proteome</keyword>
<dbReference type="PANTHER" id="PTHR10098">
    <property type="entry name" value="RAPSYN-RELATED"/>
    <property type="match status" value="1"/>
</dbReference>
<name>A0A2B4S7C9_STYPI</name>
<feature type="domain" description="CHAT" evidence="4">
    <location>
        <begin position="890"/>
        <end position="1153"/>
    </location>
</feature>
<protein>
    <submittedName>
        <fullName evidence="5">Tetratricopeptide repeat protein 28</fullName>
    </submittedName>
</protein>
<dbReference type="Gene3D" id="1.25.40.10">
    <property type="entry name" value="Tetratricopeptide repeat domain"/>
    <property type="match status" value="4"/>
</dbReference>
<sequence length="1161" mass="131254">MENTEEILQALFIGISVASVLLQTCRYRKAIELFTECLEFLNQCTSKLEAEVLKRLSALVYSRLSYIYFHIGDFKNGFENIELAKAMYPQMGGNECTAEDLDRPHNEHVSKAHDSPGKEEDEEVIKILSLARNVGDKVKEACVLNMCSQMALSRFEYFKARPLLERLAELYGDFGDRKQERLTFDRLGDLCKSLEEYDQAQKYHELVLLMAEEDEDTYMQGAATGKLGTLYNLRRDYVKAKDLRKKALEISVKIGDKEGEIIDNRFLSGVLLNLDEFKEARDCCLKALALSKEIDDKNQEASAYSDLGDVHRKLKDFEMVEHCHKRAIELYEETGDLENEESENSRLGDLYRFLCKYDLALKCHERSLIITKTTGDKRGEATQYCNLGAVYKDRGDFPMAKECGEQALAISTDANHVRGQAIDYGNLGVIHQHFGDYKTAYKLHQKALEIKIRIDFKEGMPAEYHHLGCCCEHLGEYAKAKEFWHKGLDIARDIGDSPIESNIIASFASVEQTIGEYENAKAQFEEALRISEEDKDLKRQVSLTSNLGQIAHSLGDIPKAKDLFERSLQTLKQIGDKGGESTALSNLGMLYNSLGEYSKAIEYNQQALAISREINDREGEMILNSNLGQLYLLQKEFKKASDCFSTALSISQLISNSRGESLSYCNMALLCLTRDDTPRAFLYLSASIKTLEKTLVLHGETETFQIGFAHQHNDPYRLMVVVLLKLGSDDQALSVSELGRARSLAKRMETQYSAQPLPGFDPLRWLDHRNIVQKKSCTCLSFYFFGEFLFYWILRANMKTTCKKMSLRQWLSADNQPKCTSIQDTLENLVNECYRRLMLLPEERCEDRYLVLDEETRSPTNSEESQQPQESSNTYQFKEKNEGGAKEESPLKGLYKVIIAPVADLLEGSEIVVVPDRSLYRVPFSALMNEQGEFLAEKFRIRYTPSLTTLKLIQDSPADYHSETGVLLVGDPDVGTLDRLPCAKEEVEMIGNILNVQPLTGKEATKEAVLQKIHSVSLIHIAAHGEAERGNIALAPSNREKDDFLLSMADISAVRLRAKLVVLSCCHSGKGHIKAEGVVGIARAFLGSGARSVLASLCAVNDEATMEFMKQFYEHLVDGKSASECLHETMKWMRENPKYSEVRKWAPFVLIGDDVSFKFAK</sequence>
<feature type="repeat" description="TPR" evidence="1">
    <location>
        <begin position="581"/>
        <end position="614"/>
    </location>
</feature>
<proteinExistence type="predicted"/>
<dbReference type="PROSITE" id="PS50293">
    <property type="entry name" value="TPR_REGION"/>
    <property type="match status" value="1"/>
</dbReference>
<comment type="caution">
    <text evidence="5">The sequence shown here is derived from an EMBL/GenBank/DDBJ whole genome shotgun (WGS) entry which is preliminary data.</text>
</comment>
<evidence type="ECO:0000259" key="4">
    <source>
        <dbReference type="Pfam" id="PF12770"/>
    </source>
</evidence>
<reference evidence="6" key="1">
    <citation type="journal article" date="2017" name="bioRxiv">
        <title>Comparative analysis of the genomes of Stylophora pistillata and Acropora digitifera provides evidence for extensive differences between species of corals.</title>
        <authorList>
            <person name="Voolstra C.R."/>
            <person name="Li Y."/>
            <person name="Liew Y.J."/>
            <person name="Baumgarten S."/>
            <person name="Zoccola D."/>
            <person name="Flot J.-F."/>
            <person name="Tambutte S."/>
            <person name="Allemand D."/>
            <person name="Aranda M."/>
        </authorList>
    </citation>
    <scope>NUCLEOTIDE SEQUENCE [LARGE SCALE GENOMIC DNA]</scope>
</reference>
<keyword evidence="1" id="KW-0802">TPR repeat</keyword>